<dbReference type="AlphaFoldDB" id="A0A6G1HG19"/>
<gene>
    <name evidence="2" type="ORF">K402DRAFT_430398</name>
</gene>
<feature type="region of interest" description="Disordered" evidence="1">
    <location>
        <begin position="1"/>
        <end position="28"/>
    </location>
</feature>
<evidence type="ECO:0000313" key="3">
    <source>
        <dbReference type="Proteomes" id="UP000800041"/>
    </source>
</evidence>
<dbReference type="Proteomes" id="UP000800041">
    <property type="component" value="Unassembled WGS sequence"/>
</dbReference>
<evidence type="ECO:0000256" key="1">
    <source>
        <dbReference type="SAM" id="MobiDB-lite"/>
    </source>
</evidence>
<protein>
    <submittedName>
        <fullName evidence="2">Uncharacterized protein</fullName>
    </submittedName>
</protein>
<accession>A0A6G1HG19</accession>
<keyword evidence="3" id="KW-1185">Reference proteome</keyword>
<evidence type="ECO:0000313" key="2">
    <source>
        <dbReference type="EMBL" id="KAF1991878.1"/>
    </source>
</evidence>
<dbReference type="EMBL" id="ML977138">
    <property type="protein sequence ID" value="KAF1991878.1"/>
    <property type="molecule type" value="Genomic_DNA"/>
</dbReference>
<sequence>MYMYSDAHQSRRASSGEKENKEERNWTKTYGKKSNTALYLRGTSTGELRPAPRPAILATNIFWLWVRSTLQALAEAELLCLMPLRTARPTTGSSEPCCYAVLPAVEHDMNRSAGDSQLINRSSSSTLLTPWRERASTCDIIERRNNQTPVPAPSSLLVLLSIMAMPSYGCPRPHPVPSLSAPTPSVGWQLVPSQWTLELMMEMQEVWSRRQAELSNPLIGQSVYRKRWGFFHDAAGGPSPRIHRT</sequence>
<reference evidence="2" key="1">
    <citation type="journal article" date="2020" name="Stud. Mycol.">
        <title>101 Dothideomycetes genomes: a test case for predicting lifestyles and emergence of pathogens.</title>
        <authorList>
            <person name="Haridas S."/>
            <person name="Albert R."/>
            <person name="Binder M."/>
            <person name="Bloem J."/>
            <person name="Labutti K."/>
            <person name="Salamov A."/>
            <person name="Andreopoulos B."/>
            <person name="Baker S."/>
            <person name="Barry K."/>
            <person name="Bills G."/>
            <person name="Bluhm B."/>
            <person name="Cannon C."/>
            <person name="Castanera R."/>
            <person name="Culley D."/>
            <person name="Daum C."/>
            <person name="Ezra D."/>
            <person name="Gonzalez J."/>
            <person name="Henrissat B."/>
            <person name="Kuo A."/>
            <person name="Liang C."/>
            <person name="Lipzen A."/>
            <person name="Lutzoni F."/>
            <person name="Magnuson J."/>
            <person name="Mondo S."/>
            <person name="Nolan M."/>
            <person name="Ohm R."/>
            <person name="Pangilinan J."/>
            <person name="Park H.-J."/>
            <person name="Ramirez L."/>
            <person name="Alfaro M."/>
            <person name="Sun H."/>
            <person name="Tritt A."/>
            <person name="Yoshinaga Y."/>
            <person name="Zwiers L.-H."/>
            <person name="Turgeon B."/>
            <person name="Goodwin S."/>
            <person name="Spatafora J."/>
            <person name="Crous P."/>
            <person name="Grigoriev I."/>
        </authorList>
    </citation>
    <scope>NUCLEOTIDE SEQUENCE</scope>
    <source>
        <strain evidence="2">CBS 113979</strain>
    </source>
</reference>
<organism evidence="2 3">
    <name type="scientific">Aulographum hederae CBS 113979</name>
    <dbReference type="NCBI Taxonomy" id="1176131"/>
    <lineage>
        <taxon>Eukaryota</taxon>
        <taxon>Fungi</taxon>
        <taxon>Dikarya</taxon>
        <taxon>Ascomycota</taxon>
        <taxon>Pezizomycotina</taxon>
        <taxon>Dothideomycetes</taxon>
        <taxon>Pleosporomycetidae</taxon>
        <taxon>Aulographales</taxon>
        <taxon>Aulographaceae</taxon>
    </lineage>
</organism>
<feature type="compositionally biased region" description="Basic and acidic residues" evidence="1">
    <location>
        <begin position="14"/>
        <end position="26"/>
    </location>
</feature>
<name>A0A6G1HG19_9PEZI</name>
<proteinExistence type="predicted"/>